<gene>
    <name evidence="2" type="ORF">CANTEDRAFT_134924</name>
</gene>
<dbReference type="Proteomes" id="UP000000707">
    <property type="component" value="Unassembled WGS sequence"/>
</dbReference>
<dbReference type="RefSeq" id="XP_006686882.1">
    <property type="nucleotide sequence ID" value="XM_006686819.1"/>
</dbReference>
<dbReference type="AlphaFoldDB" id="G3B738"/>
<feature type="compositionally biased region" description="Acidic residues" evidence="1">
    <location>
        <begin position="47"/>
        <end position="72"/>
    </location>
</feature>
<proteinExistence type="predicted"/>
<dbReference type="EMBL" id="GL996524">
    <property type="protein sequence ID" value="EGV63089.1"/>
    <property type="molecule type" value="Genomic_DNA"/>
</dbReference>
<dbReference type="KEGG" id="cten:18249823"/>
<dbReference type="GO" id="GO:0030515">
    <property type="term" value="F:snoRNA binding"/>
    <property type="evidence" value="ECO:0007669"/>
    <property type="project" value="InterPro"/>
</dbReference>
<dbReference type="HOGENOM" id="CLU_077704_1_0_1"/>
<accession>G3B738</accession>
<evidence type="ECO:0000256" key="1">
    <source>
        <dbReference type="SAM" id="MobiDB-lite"/>
    </source>
</evidence>
<dbReference type="InterPro" id="IPR013268">
    <property type="entry name" value="UTP16"/>
</dbReference>
<sequence>MRYLSIKTLRDLSISMVATRNQSKQAKKIKFDDEDVSIDLPLGKTEDVEDPAMLSEEENSSEDDSDEGPEEESTNKAKEDLLAQEKARKKAEAEAKREERQRRRQQDLYNKQQQESKKTKQQKLPSIEILPDILPDEILEAINDENVELASETIQPRHKKIEDFDVELKKQLKLEKLKKLKALNKSSIKKGPVHVKVLSSLKGVPRAESKIINSREKWLKRKSLHKK</sequence>
<keyword evidence="3" id="KW-1185">Reference proteome</keyword>
<dbReference type="OrthoDB" id="4096107at2759"/>
<feature type="region of interest" description="Disordered" evidence="1">
    <location>
        <begin position="19"/>
        <end position="127"/>
    </location>
</feature>
<reference evidence="2 3" key="1">
    <citation type="journal article" date="2011" name="Proc. Natl. Acad. Sci. U.S.A.">
        <title>Comparative genomics of xylose-fermenting fungi for enhanced biofuel production.</title>
        <authorList>
            <person name="Wohlbach D.J."/>
            <person name="Kuo A."/>
            <person name="Sato T.K."/>
            <person name="Potts K.M."/>
            <person name="Salamov A.A."/>
            <person name="LaButti K.M."/>
            <person name="Sun H."/>
            <person name="Clum A."/>
            <person name="Pangilinan J.L."/>
            <person name="Lindquist E.A."/>
            <person name="Lucas S."/>
            <person name="Lapidus A."/>
            <person name="Jin M."/>
            <person name="Gunawan C."/>
            <person name="Balan V."/>
            <person name="Dale B.E."/>
            <person name="Jeffries T.W."/>
            <person name="Zinkel R."/>
            <person name="Barry K.W."/>
            <person name="Grigoriev I.V."/>
            <person name="Gasch A.P."/>
        </authorList>
    </citation>
    <scope>NUCLEOTIDE SEQUENCE [LARGE SCALE GENOMIC DNA]</scope>
    <source>
        <strain evidence="3">ATCC 10573 / BCRC 21748 / CBS 615 / JCM 9827 / NBRC 10315 / NRRL Y-1498 / VKM Y-70</strain>
    </source>
</reference>
<dbReference type="Pfam" id="PF08297">
    <property type="entry name" value="U3_snoRNA_assoc"/>
    <property type="match status" value="1"/>
</dbReference>
<dbReference type="GeneID" id="18249823"/>
<name>G3B738_CANTC</name>
<organism evidence="3">
    <name type="scientific">Candida tenuis (strain ATCC 10573 / BCRC 21748 / CBS 615 / JCM 9827 / NBRC 10315 / NRRL Y-1498 / VKM Y-70)</name>
    <name type="common">Yeast</name>
    <name type="synonym">Yamadazyma tenuis</name>
    <dbReference type="NCBI Taxonomy" id="590646"/>
    <lineage>
        <taxon>Eukaryota</taxon>
        <taxon>Fungi</taxon>
        <taxon>Dikarya</taxon>
        <taxon>Ascomycota</taxon>
        <taxon>Saccharomycotina</taxon>
        <taxon>Pichiomycetes</taxon>
        <taxon>Debaryomycetaceae</taxon>
        <taxon>Yamadazyma</taxon>
    </lineage>
</organism>
<evidence type="ECO:0000313" key="2">
    <source>
        <dbReference type="EMBL" id="EGV63089.1"/>
    </source>
</evidence>
<evidence type="ECO:0000313" key="3">
    <source>
        <dbReference type="Proteomes" id="UP000000707"/>
    </source>
</evidence>
<dbReference type="GO" id="GO:0006364">
    <property type="term" value="P:rRNA processing"/>
    <property type="evidence" value="ECO:0007669"/>
    <property type="project" value="InterPro"/>
</dbReference>
<feature type="compositionally biased region" description="Basic and acidic residues" evidence="1">
    <location>
        <begin position="73"/>
        <end position="106"/>
    </location>
</feature>
<protein>
    <submittedName>
        <fullName evidence="2">Uncharacterized protein</fullName>
    </submittedName>
</protein>
<dbReference type="eggNOG" id="ENOG502S51X">
    <property type="taxonomic scope" value="Eukaryota"/>
</dbReference>